<dbReference type="EMBL" id="JAYKBW010000089">
    <property type="protein sequence ID" value="MEB3076495.1"/>
    <property type="molecule type" value="Genomic_DNA"/>
</dbReference>
<evidence type="ECO:0000313" key="1">
    <source>
        <dbReference type="EMBL" id="MEB3076495.1"/>
    </source>
</evidence>
<organism evidence="1 2">
    <name type="scientific">Capnocytophaga gingivalis</name>
    <dbReference type="NCBI Taxonomy" id="1017"/>
    <lineage>
        <taxon>Bacteria</taxon>
        <taxon>Pseudomonadati</taxon>
        <taxon>Bacteroidota</taxon>
        <taxon>Flavobacteriia</taxon>
        <taxon>Flavobacteriales</taxon>
        <taxon>Flavobacteriaceae</taxon>
        <taxon>Capnocytophaga</taxon>
    </lineage>
</organism>
<feature type="non-terminal residue" evidence="1">
    <location>
        <position position="1"/>
    </location>
</feature>
<evidence type="ECO:0000313" key="2">
    <source>
        <dbReference type="Proteomes" id="UP001311730"/>
    </source>
</evidence>
<keyword evidence="2" id="KW-1185">Reference proteome</keyword>
<protein>
    <submittedName>
        <fullName evidence="1">Uncharacterized protein</fullName>
    </submittedName>
</protein>
<dbReference type="Proteomes" id="UP001311730">
    <property type="component" value="Unassembled WGS sequence"/>
</dbReference>
<feature type="non-terminal residue" evidence="1">
    <location>
        <position position="77"/>
    </location>
</feature>
<name>A0ABU5ZBY4_9FLAO</name>
<gene>
    <name evidence="1" type="ORF">VJJ08_14560</name>
</gene>
<sequence>IVFAKELKILFPNIIDFSFGRLISFASDSLSTTTLILYTPVREEVKGKEVDKEVDIARLQQWLSQKFADKNIKIIKE</sequence>
<comment type="caution">
    <text evidence="1">The sequence shown here is derived from an EMBL/GenBank/DDBJ whole genome shotgun (WGS) entry which is preliminary data.</text>
</comment>
<accession>A0ABU5ZBY4</accession>
<proteinExistence type="predicted"/>
<reference evidence="1 2" key="1">
    <citation type="submission" date="2023-12" db="EMBL/GenBank/DDBJ databases">
        <title>Genomic sequences of Capnocytophaga and Parvimonas strains.</title>
        <authorList>
            <person name="Watt R.M."/>
            <person name="Wang M."/>
            <person name="Yang T."/>
            <person name="Tong W.M."/>
        </authorList>
    </citation>
    <scope>NUCLEOTIDE SEQUENCE [LARGE SCALE GENOMIC DNA]</scope>
    <source>
        <strain evidence="1 2">CCUG 13096</strain>
    </source>
</reference>